<proteinExistence type="predicted"/>
<dbReference type="Gene3D" id="3.55.50.30">
    <property type="match status" value="1"/>
</dbReference>
<dbReference type="Gene3D" id="2.60.120.1440">
    <property type="match status" value="1"/>
</dbReference>
<name>A0ABU4PRG6_9SPHN</name>
<feature type="domain" description="FecR protein" evidence="1">
    <location>
        <begin position="92"/>
        <end position="177"/>
    </location>
</feature>
<evidence type="ECO:0000313" key="3">
    <source>
        <dbReference type="EMBL" id="MDX5985718.1"/>
    </source>
</evidence>
<evidence type="ECO:0000259" key="2">
    <source>
        <dbReference type="Pfam" id="PF16220"/>
    </source>
</evidence>
<dbReference type="PIRSF" id="PIRSF018266">
    <property type="entry name" value="FecR"/>
    <property type="match status" value="1"/>
</dbReference>
<evidence type="ECO:0000313" key="4">
    <source>
        <dbReference type="Proteomes" id="UP001279660"/>
    </source>
</evidence>
<dbReference type="Pfam" id="PF16220">
    <property type="entry name" value="DUF4880"/>
    <property type="match status" value="1"/>
</dbReference>
<dbReference type="InterPro" id="IPR006860">
    <property type="entry name" value="FecR"/>
</dbReference>
<organism evidence="3 4">
    <name type="scientific">Sphingomonas echinoides</name>
    <dbReference type="NCBI Taxonomy" id="59803"/>
    <lineage>
        <taxon>Bacteria</taxon>
        <taxon>Pseudomonadati</taxon>
        <taxon>Pseudomonadota</taxon>
        <taxon>Alphaproteobacteria</taxon>
        <taxon>Sphingomonadales</taxon>
        <taxon>Sphingomonadaceae</taxon>
        <taxon>Sphingomonas</taxon>
    </lineage>
</organism>
<dbReference type="Pfam" id="PF04773">
    <property type="entry name" value="FecR"/>
    <property type="match status" value="1"/>
</dbReference>
<evidence type="ECO:0000259" key="1">
    <source>
        <dbReference type="Pfam" id="PF04773"/>
    </source>
</evidence>
<keyword evidence="4" id="KW-1185">Reference proteome</keyword>
<dbReference type="Proteomes" id="UP001279660">
    <property type="component" value="Unassembled WGS sequence"/>
</dbReference>
<dbReference type="RefSeq" id="WP_010407516.1">
    <property type="nucleotide sequence ID" value="NZ_JAWXXV010000001.1"/>
</dbReference>
<dbReference type="InterPro" id="IPR032623">
    <property type="entry name" value="FecR_N"/>
</dbReference>
<comment type="caution">
    <text evidence="3">The sequence shown here is derived from an EMBL/GenBank/DDBJ whole genome shotgun (WGS) entry which is preliminary data.</text>
</comment>
<reference evidence="3 4" key="1">
    <citation type="submission" date="2023-11" db="EMBL/GenBank/DDBJ databases">
        <title>MicrobeMod: A computational toolkit for identifying prokaryotic methylation and restriction-modification with nanopore sequencing.</title>
        <authorList>
            <person name="Crits-Christoph A."/>
            <person name="Kang S.C."/>
            <person name="Lee H."/>
            <person name="Ostrov N."/>
        </authorList>
    </citation>
    <scope>NUCLEOTIDE SEQUENCE [LARGE SCALE GENOMIC DNA]</scope>
    <source>
        <strain evidence="3 4">ATCC 14820</strain>
    </source>
</reference>
<sequence length="300" mass="32782">MAATWLARFEAGGMDEAMFERWRSAHPDNEIAFARALAVWNRSGGENSDPVRADETNRRQLLRGLVAATMVGVIAVGGWSTRAYAWHSASCAVGERKRVALPDGSVAMLNTDSEVSWRFSKTERSLWINRGEVALELTSGQTARFHGAGAVAFLSAGRFNIRLQPTALDIVVMRGEATAPRFAGETMTRDADTDVVAGRFERLLLMRATSDVQSASPEAVSAAIAWQQGEIVFDNEPLHAAVEEYNRYLMRKIVIADPDLKNIPIGGRFTSTDAAPFLSSLRLGLGLRVTTDEGQIILSR</sequence>
<gene>
    <name evidence="3" type="ORF">SIL82_15805</name>
</gene>
<protein>
    <submittedName>
        <fullName evidence="3">DUF4880 domain-containing protein</fullName>
    </submittedName>
</protein>
<dbReference type="PANTHER" id="PTHR30273:SF2">
    <property type="entry name" value="PROTEIN FECR"/>
    <property type="match status" value="1"/>
</dbReference>
<accession>A0ABU4PRG6</accession>
<dbReference type="InterPro" id="IPR012373">
    <property type="entry name" value="Ferrdict_sens_TM"/>
</dbReference>
<feature type="domain" description="FecR N-terminal" evidence="2">
    <location>
        <begin position="2"/>
        <end position="38"/>
    </location>
</feature>
<dbReference type="PANTHER" id="PTHR30273">
    <property type="entry name" value="PERIPLASMIC SIGNAL SENSOR AND SIGMA FACTOR ACTIVATOR FECR-RELATED"/>
    <property type="match status" value="1"/>
</dbReference>
<dbReference type="EMBL" id="JAWXXV010000001">
    <property type="protein sequence ID" value="MDX5985718.1"/>
    <property type="molecule type" value="Genomic_DNA"/>
</dbReference>